<organism evidence="1">
    <name type="scientific">Myoviridae sp. ctWb16</name>
    <dbReference type="NCBI Taxonomy" id="2827690"/>
    <lineage>
        <taxon>Viruses</taxon>
        <taxon>Duplodnaviria</taxon>
        <taxon>Heunggongvirae</taxon>
        <taxon>Uroviricota</taxon>
        <taxon>Caudoviricetes</taxon>
    </lineage>
</organism>
<protein>
    <submittedName>
        <fullName evidence="1">Uncharacterized protein</fullName>
    </submittedName>
</protein>
<proteinExistence type="predicted"/>
<dbReference type="EMBL" id="BK032721">
    <property type="protein sequence ID" value="DAF56783.1"/>
    <property type="molecule type" value="Genomic_DNA"/>
</dbReference>
<reference evidence="1" key="1">
    <citation type="journal article" date="2021" name="Proc. Natl. Acad. Sci. U.S.A.">
        <title>A Catalog of Tens of Thousands of Viruses from Human Metagenomes Reveals Hidden Associations with Chronic Diseases.</title>
        <authorList>
            <person name="Tisza M.J."/>
            <person name="Buck C.B."/>
        </authorList>
    </citation>
    <scope>NUCLEOTIDE SEQUENCE</scope>
    <source>
        <strain evidence="1">CtWb16</strain>
    </source>
</reference>
<name>A0A8S5T1F7_9CAUD</name>
<accession>A0A8S5T1F7</accession>
<sequence length="110" mass="12972">MGKINIETIKDKNYTMIKCEDEDSDDIIIGYKSNDNNEFESKAFYLPIIPYGYYYKLTKDVDLEDDIVYAMDGYRTKYVNGVKVGVMSDEDLKWYEENVKEINIEEIYGK</sequence>
<evidence type="ECO:0000313" key="1">
    <source>
        <dbReference type="EMBL" id="DAF56783.1"/>
    </source>
</evidence>